<dbReference type="AlphaFoldDB" id="A0A2M6W588"/>
<sequence length="502" mass="58521">MERAFKIHENEKKCDRLIEVACRNIQLEFAKQGTARDRFVSHAFPLENLSGLVKTGGLQTVMQLKEQGIIVKTGSDAPHDYQASVSPGQILTGYSSQTPEGRSYGSSHMEGGLAIVFPKEELARAQNSDYERKRLLNLEPESPLEEALKIRKNNLSLGMYGQADTLRKEMVPGTDEYRHMLQKHYEVGAAEISVDLIGLKNNEGPSEQADRLSKKAAIRFENKVDADTRNQIKRISEEFARIFSFLKDNYNIRVFGYNQNRVPSNYEINQIKEDITQLVYKNQHRQDLNMGNLKERQDAYDEFLSKNQEILSRAFKKREGKIKWWQRRKLTNEEDESLKEYKDLEDGLGYERLHIEDSQHKLADLKNAFDTLVLLEQIVHKIYKEDKEKKEIANQGRNKRRERMTKRLHQEEKEKVWDRAKMKLTHGFFLIPQKFENQARQILKDKPGLADRALVYDEDRFFSANVVFQDLNRTREGVEYLQSLLRGEKTKINISGIHQLEL</sequence>
<name>A0A2M6W588_9BACT</name>
<evidence type="ECO:0000256" key="1">
    <source>
        <dbReference type="SAM" id="MobiDB-lite"/>
    </source>
</evidence>
<evidence type="ECO:0000313" key="2">
    <source>
        <dbReference type="EMBL" id="PIT87880.1"/>
    </source>
</evidence>
<evidence type="ECO:0000313" key="3">
    <source>
        <dbReference type="Proteomes" id="UP000231183"/>
    </source>
</evidence>
<dbReference type="EMBL" id="PFBX01000004">
    <property type="protein sequence ID" value="PIT87880.1"/>
    <property type="molecule type" value="Genomic_DNA"/>
</dbReference>
<gene>
    <name evidence="2" type="ORF">COU31_00465</name>
</gene>
<comment type="caution">
    <text evidence="2">The sequence shown here is derived from an EMBL/GenBank/DDBJ whole genome shotgun (WGS) entry which is preliminary data.</text>
</comment>
<organism evidence="2 3">
    <name type="scientific">Candidatus Magasanikbacteria bacterium CG10_big_fil_rev_8_21_14_0_10_40_10</name>
    <dbReference type="NCBI Taxonomy" id="1974648"/>
    <lineage>
        <taxon>Bacteria</taxon>
        <taxon>Candidatus Magasanikiibacteriota</taxon>
    </lineage>
</organism>
<reference evidence="3" key="1">
    <citation type="submission" date="2017-09" db="EMBL/GenBank/DDBJ databases">
        <title>Depth-based differentiation of microbial function through sediment-hosted aquifers and enrichment of novel symbionts in the deep terrestrial subsurface.</title>
        <authorList>
            <person name="Probst A.J."/>
            <person name="Ladd B."/>
            <person name="Jarett J.K."/>
            <person name="Geller-Mcgrath D.E."/>
            <person name="Sieber C.M.K."/>
            <person name="Emerson J.B."/>
            <person name="Anantharaman K."/>
            <person name="Thomas B.C."/>
            <person name="Malmstrom R."/>
            <person name="Stieglmeier M."/>
            <person name="Klingl A."/>
            <person name="Woyke T."/>
            <person name="Ryan C.M."/>
            <person name="Banfield J.F."/>
        </authorList>
    </citation>
    <scope>NUCLEOTIDE SEQUENCE [LARGE SCALE GENOMIC DNA]</scope>
</reference>
<dbReference type="Proteomes" id="UP000231183">
    <property type="component" value="Unassembled WGS sequence"/>
</dbReference>
<accession>A0A2M6W588</accession>
<protein>
    <submittedName>
        <fullName evidence="2">Uncharacterized protein</fullName>
    </submittedName>
</protein>
<proteinExistence type="predicted"/>
<feature type="region of interest" description="Disordered" evidence="1">
    <location>
        <begin position="81"/>
        <end position="106"/>
    </location>
</feature>
<feature type="compositionally biased region" description="Polar residues" evidence="1">
    <location>
        <begin position="83"/>
        <end position="106"/>
    </location>
</feature>